<dbReference type="PANTHER" id="PTHR43133">
    <property type="entry name" value="RNA POLYMERASE ECF-TYPE SIGMA FACTO"/>
    <property type="match status" value="1"/>
</dbReference>
<gene>
    <name evidence="8" type="ORF">SAMN05444336_108127</name>
</gene>
<dbReference type="Pfam" id="PF04542">
    <property type="entry name" value="Sigma70_r2"/>
    <property type="match status" value="1"/>
</dbReference>
<dbReference type="SUPFAM" id="SSF88659">
    <property type="entry name" value="Sigma3 and sigma4 domains of RNA polymerase sigma factors"/>
    <property type="match status" value="1"/>
</dbReference>
<dbReference type="InterPro" id="IPR013324">
    <property type="entry name" value="RNA_pol_sigma_r3/r4-like"/>
</dbReference>
<evidence type="ECO:0000259" key="6">
    <source>
        <dbReference type="Pfam" id="PF04542"/>
    </source>
</evidence>
<dbReference type="InterPro" id="IPR007627">
    <property type="entry name" value="RNA_pol_sigma70_r2"/>
</dbReference>
<dbReference type="GO" id="GO:0006352">
    <property type="term" value="P:DNA-templated transcription initiation"/>
    <property type="evidence" value="ECO:0007669"/>
    <property type="project" value="InterPro"/>
</dbReference>
<dbReference type="InterPro" id="IPR013325">
    <property type="entry name" value="RNA_pol_sigma_r2"/>
</dbReference>
<dbReference type="InterPro" id="IPR014284">
    <property type="entry name" value="RNA_pol_sigma-70_dom"/>
</dbReference>
<dbReference type="EMBL" id="FNMZ01000008">
    <property type="protein sequence ID" value="SDX69319.1"/>
    <property type="molecule type" value="Genomic_DNA"/>
</dbReference>
<feature type="region of interest" description="Disordered" evidence="5">
    <location>
        <begin position="1"/>
        <end position="40"/>
    </location>
</feature>
<name>A0A1H3DUM9_9RHOB</name>
<reference evidence="8 9" key="1">
    <citation type="submission" date="2016-10" db="EMBL/GenBank/DDBJ databases">
        <authorList>
            <person name="de Groot N.N."/>
        </authorList>
    </citation>
    <scope>NUCLEOTIDE SEQUENCE [LARGE SCALE GENOMIC DNA]</scope>
    <source>
        <strain evidence="8 9">DSM 17890</strain>
    </source>
</reference>
<accession>A0A1H3DUM9</accession>
<evidence type="ECO:0000256" key="4">
    <source>
        <dbReference type="ARBA" id="ARBA00023163"/>
    </source>
</evidence>
<dbReference type="CDD" id="cd06171">
    <property type="entry name" value="Sigma70_r4"/>
    <property type="match status" value="1"/>
</dbReference>
<feature type="domain" description="RNA polymerase sigma-70 region 2" evidence="6">
    <location>
        <begin position="51"/>
        <end position="112"/>
    </location>
</feature>
<evidence type="ECO:0000256" key="1">
    <source>
        <dbReference type="ARBA" id="ARBA00010641"/>
    </source>
</evidence>
<dbReference type="GO" id="GO:0003677">
    <property type="term" value="F:DNA binding"/>
    <property type="evidence" value="ECO:0007669"/>
    <property type="project" value="InterPro"/>
</dbReference>
<dbReference type="InterPro" id="IPR039425">
    <property type="entry name" value="RNA_pol_sigma-70-like"/>
</dbReference>
<dbReference type="PANTHER" id="PTHR43133:SF25">
    <property type="entry name" value="RNA POLYMERASE SIGMA FACTOR RFAY-RELATED"/>
    <property type="match status" value="1"/>
</dbReference>
<dbReference type="InterPro" id="IPR013249">
    <property type="entry name" value="RNA_pol_sigma70_r4_t2"/>
</dbReference>
<evidence type="ECO:0000313" key="9">
    <source>
        <dbReference type="Proteomes" id="UP000199118"/>
    </source>
</evidence>
<dbReference type="Proteomes" id="UP000199118">
    <property type="component" value="Unassembled WGS sequence"/>
</dbReference>
<dbReference type="NCBIfam" id="TIGR02937">
    <property type="entry name" value="sigma70-ECF"/>
    <property type="match status" value="1"/>
</dbReference>
<evidence type="ECO:0000259" key="7">
    <source>
        <dbReference type="Pfam" id="PF08281"/>
    </source>
</evidence>
<evidence type="ECO:0000256" key="5">
    <source>
        <dbReference type="SAM" id="MobiDB-lite"/>
    </source>
</evidence>
<evidence type="ECO:0000256" key="2">
    <source>
        <dbReference type="ARBA" id="ARBA00023015"/>
    </source>
</evidence>
<evidence type="ECO:0000256" key="3">
    <source>
        <dbReference type="ARBA" id="ARBA00023082"/>
    </source>
</evidence>
<dbReference type="SUPFAM" id="SSF88946">
    <property type="entry name" value="Sigma2 domain of RNA polymerase sigma factors"/>
    <property type="match status" value="1"/>
</dbReference>
<feature type="domain" description="RNA polymerase sigma factor 70 region 4 type 2" evidence="7">
    <location>
        <begin position="140"/>
        <end position="188"/>
    </location>
</feature>
<dbReference type="Gene3D" id="1.10.1740.10">
    <property type="match status" value="1"/>
</dbReference>
<organism evidence="8 9">
    <name type="scientific">Albimonas donghaensis</name>
    <dbReference type="NCBI Taxonomy" id="356660"/>
    <lineage>
        <taxon>Bacteria</taxon>
        <taxon>Pseudomonadati</taxon>
        <taxon>Pseudomonadota</taxon>
        <taxon>Alphaproteobacteria</taxon>
        <taxon>Rhodobacterales</taxon>
        <taxon>Paracoccaceae</taxon>
        <taxon>Albimonas</taxon>
    </lineage>
</organism>
<keyword evidence="2" id="KW-0805">Transcription regulation</keyword>
<feature type="compositionally biased region" description="Low complexity" evidence="5">
    <location>
        <begin position="12"/>
        <end position="31"/>
    </location>
</feature>
<dbReference type="GO" id="GO:0016987">
    <property type="term" value="F:sigma factor activity"/>
    <property type="evidence" value="ECO:0007669"/>
    <property type="project" value="UniProtKB-KW"/>
</dbReference>
<dbReference type="STRING" id="356660.SAMN05444336_108127"/>
<dbReference type="AlphaFoldDB" id="A0A1H3DUM9"/>
<evidence type="ECO:0000313" key="8">
    <source>
        <dbReference type="EMBL" id="SDX69319.1"/>
    </source>
</evidence>
<protein>
    <submittedName>
        <fullName evidence="8">RNA polymerase sigma-70 factor, ECF subfamily</fullName>
    </submittedName>
</protein>
<keyword evidence="3" id="KW-0731">Sigma factor</keyword>
<dbReference type="OrthoDB" id="9803470at2"/>
<proteinExistence type="inferred from homology"/>
<dbReference type="Pfam" id="PF08281">
    <property type="entry name" value="Sigma70_r4_2"/>
    <property type="match status" value="1"/>
</dbReference>
<comment type="similarity">
    <text evidence="1">Belongs to the sigma-70 factor family. ECF subfamily.</text>
</comment>
<keyword evidence="4" id="KW-0804">Transcription</keyword>
<dbReference type="Gene3D" id="1.10.10.10">
    <property type="entry name" value="Winged helix-like DNA-binding domain superfamily/Winged helix DNA-binding domain"/>
    <property type="match status" value="1"/>
</dbReference>
<dbReference type="InterPro" id="IPR036388">
    <property type="entry name" value="WH-like_DNA-bd_sf"/>
</dbReference>
<keyword evidence="9" id="KW-1185">Reference proteome</keyword>
<sequence length="199" mass="21833">MLDDTFPPSSIPPSSIAPTRIPRAPISSIRSTPPPPAPARVSTAEILDQTPALRAYAGSLARRRVDADDLLQETLLKALSRRRQFHPGTNLRAWMFTIMRNTFLTSVMKAARERTGDADCVSLDVVSQPTQEWTLQGGEAMDAILGLPPHYRAVLLLVVVMGESYEDSARICNCKIGTVKSRVARGREMVVEKLGPALR</sequence>